<dbReference type="AlphaFoldDB" id="A0A6G1ZHS0"/>
<keyword evidence="3" id="KW-0812">Transmembrane</keyword>
<dbReference type="InterPro" id="IPR029044">
    <property type="entry name" value="Nucleotide-diphossugar_trans"/>
</dbReference>
<organism evidence="5">
    <name type="scientific">Parabacteroides goldsteinii</name>
    <dbReference type="NCBI Taxonomy" id="328812"/>
    <lineage>
        <taxon>Bacteria</taxon>
        <taxon>Pseudomonadati</taxon>
        <taxon>Bacteroidota</taxon>
        <taxon>Bacteroidia</taxon>
        <taxon>Bacteroidales</taxon>
        <taxon>Tannerellaceae</taxon>
        <taxon>Parabacteroides</taxon>
    </lineage>
</organism>
<dbReference type="SUPFAM" id="SSF53448">
    <property type="entry name" value="Nucleotide-diphospho-sugar transferases"/>
    <property type="match status" value="1"/>
</dbReference>
<gene>
    <name evidence="5" type="ORF">GKE01_18895</name>
</gene>
<evidence type="ECO:0000259" key="4">
    <source>
        <dbReference type="Pfam" id="PF00535"/>
    </source>
</evidence>
<dbReference type="EMBL" id="WKLP01000031">
    <property type="protein sequence ID" value="MRY13514.1"/>
    <property type="molecule type" value="Genomic_DNA"/>
</dbReference>
<keyword evidence="2 5" id="KW-0808">Transferase</keyword>
<accession>A0A6G1ZHS0</accession>
<dbReference type="RefSeq" id="WP_010800072.1">
    <property type="nucleotide sequence ID" value="NZ_CAJSYT010000021.1"/>
</dbReference>
<dbReference type="PANTHER" id="PTHR22916">
    <property type="entry name" value="GLYCOSYLTRANSFERASE"/>
    <property type="match status" value="1"/>
</dbReference>
<keyword evidence="1" id="KW-0328">Glycosyltransferase</keyword>
<dbReference type="GO" id="GO:0016758">
    <property type="term" value="F:hexosyltransferase activity"/>
    <property type="evidence" value="ECO:0007669"/>
    <property type="project" value="UniProtKB-ARBA"/>
</dbReference>
<protein>
    <submittedName>
        <fullName evidence="5">Glycosyltransferase</fullName>
    </submittedName>
</protein>
<evidence type="ECO:0000256" key="3">
    <source>
        <dbReference type="SAM" id="Phobius"/>
    </source>
</evidence>
<feature type="domain" description="Glycosyltransferase 2-like" evidence="4">
    <location>
        <begin position="4"/>
        <end position="120"/>
    </location>
</feature>
<evidence type="ECO:0000256" key="1">
    <source>
        <dbReference type="ARBA" id="ARBA00022676"/>
    </source>
</evidence>
<feature type="transmembrane region" description="Helical" evidence="3">
    <location>
        <begin position="301"/>
        <end position="319"/>
    </location>
</feature>
<dbReference type="Gene3D" id="3.90.550.10">
    <property type="entry name" value="Spore Coat Polysaccharide Biosynthesis Protein SpsA, Chain A"/>
    <property type="match status" value="1"/>
</dbReference>
<proteinExistence type="predicted"/>
<comment type="caution">
    <text evidence="5">The sequence shown here is derived from an EMBL/GenBank/DDBJ whole genome shotgun (WGS) entry which is preliminary data.</text>
</comment>
<name>A0A6G1ZHS0_9BACT</name>
<evidence type="ECO:0000256" key="2">
    <source>
        <dbReference type="ARBA" id="ARBA00022679"/>
    </source>
</evidence>
<keyword evidence="3" id="KW-1133">Transmembrane helix</keyword>
<dbReference type="Pfam" id="PF00535">
    <property type="entry name" value="Glycos_transf_2"/>
    <property type="match status" value="1"/>
</dbReference>
<keyword evidence="3" id="KW-0472">Membrane</keyword>
<sequence>MFLSIVVPIYNVESYIEKCFDSLFKQDLSISLYEIIAVNDGSLDRSMDIVEKYAGKYDNIVIYNKPNGGVSSARNAGIKLASGDYIIFVDPDDYIAENSLSKIYENLKKESADMLMMRSFIKGGLIECYAWSNICPVDIDMKGVDVFKKGYTRGSVCGVVYNKSFFIKHSLLFVDGLTNGEDSLFLSLNLLYAYKVRFTDILFYYIFVRTDSASREFNEEKIWGFSNNLRAINHYLSDSLLTTEQKSVLYYQQYSVISSAVNHYTKLYKFNWVLLKKRLELSKVLPVNTNEFLPQRSKIRLLNFSFFLYFLFVFVKNICKN</sequence>
<dbReference type="PANTHER" id="PTHR22916:SF51">
    <property type="entry name" value="GLYCOSYLTRANSFERASE EPSH-RELATED"/>
    <property type="match status" value="1"/>
</dbReference>
<evidence type="ECO:0000313" key="5">
    <source>
        <dbReference type="EMBL" id="MRY13514.1"/>
    </source>
</evidence>
<reference evidence="5" key="1">
    <citation type="journal article" date="2019" name="Nat. Med.">
        <title>A library of human gut bacterial isolates paired with longitudinal multiomics data enables mechanistic microbiome research.</title>
        <authorList>
            <person name="Poyet M."/>
            <person name="Groussin M."/>
            <person name="Gibbons S.M."/>
            <person name="Avila-Pacheco J."/>
            <person name="Jiang X."/>
            <person name="Kearney S.M."/>
            <person name="Perrotta A.R."/>
            <person name="Berdy B."/>
            <person name="Zhao S."/>
            <person name="Lieberman T.D."/>
            <person name="Swanson P.K."/>
            <person name="Smith M."/>
            <person name="Roesemann S."/>
            <person name="Alexander J.E."/>
            <person name="Rich S.A."/>
            <person name="Livny J."/>
            <person name="Vlamakis H."/>
            <person name="Clish C."/>
            <person name="Bullock K."/>
            <person name="Deik A."/>
            <person name="Scott J."/>
            <person name="Pierce K.A."/>
            <person name="Xavier R.J."/>
            <person name="Alm E.J."/>
        </authorList>
    </citation>
    <scope>NUCLEOTIDE SEQUENCE</scope>
    <source>
        <strain evidence="5">BIOML-A4</strain>
    </source>
</reference>
<dbReference type="InterPro" id="IPR001173">
    <property type="entry name" value="Glyco_trans_2-like"/>
</dbReference>